<dbReference type="CDD" id="cd11072">
    <property type="entry name" value="CYP71-like"/>
    <property type="match status" value="1"/>
</dbReference>
<comment type="similarity">
    <text evidence="3 12">Belongs to the cytochrome P450 family.</text>
</comment>
<proteinExistence type="inferred from homology"/>
<dbReference type="Pfam" id="PF04827">
    <property type="entry name" value="Plant_tran"/>
    <property type="match status" value="1"/>
</dbReference>
<evidence type="ECO:0000256" key="6">
    <source>
        <dbReference type="ARBA" id="ARBA00022723"/>
    </source>
</evidence>
<dbReference type="SUPFAM" id="SSF48264">
    <property type="entry name" value="Cytochrome P450"/>
    <property type="match status" value="1"/>
</dbReference>
<dbReference type="InterPro" id="IPR001128">
    <property type="entry name" value="Cyt_P450"/>
</dbReference>
<evidence type="ECO:0000256" key="3">
    <source>
        <dbReference type="ARBA" id="ARBA00010617"/>
    </source>
</evidence>
<evidence type="ECO:0000256" key="9">
    <source>
        <dbReference type="ARBA" id="ARBA00023004"/>
    </source>
</evidence>
<comment type="pathway">
    <text evidence="2">Secondary metabolite biosynthesis.</text>
</comment>
<keyword evidence="8 12" id="KW-0560">Oxidoreductase</keyword>
<organism evidence="13">
    <name type="scientific">Aegilops tauschii</name>
    <name type="common">Tausch's goatgrass</name>
    <name type="synonym">Aegilops squarrosa</name>
    <dbReference type="NCBI Taxonomy" id="37682"/>
    <lineage>
        <taxon>Eukaryota</taxon>
        <taxon>Viridiplantae</taxon>
        <taxon>Streptophyta</taxon>
        <taxon>Embryophyta</taxon>
        <taxon>Tracheophyta</taxon>
        <taxon>Spermatophyta</taxon>
        <taxon>Magnoliopsida</taxon>
        <taxon>Liliopsida</taxon>
        <taxon>Poales</taxon>
        <taxon>Poaceae</taxon>
        <taxon>BOP clade</taxon>
        <taxon>Pooideae</taxon>
        <taxon>Triticodae</taxon>
        <taxon>Triticeae</taxon>
        <taxon>Triticinae</taxon>
        <taxon>Aegilops</taxon>
    </lineage>
</organism>
<dbReference type="PANTHER" id="PTHR47955:SF14">
    <property type="entry name" value="OS01G0543600 PROTEIN"/>
    <property type="match status" value="1"/>
</dbReference>
<dbReference type="GO" id="GO:0016705">
    <property type="term" value="F:oxidoreductase activity, acting on paired donors, with incorporation or reduction of molecular oxygen"/>
    <property type="evidence" value="ECO:0007669"/>
    <property type="project" value="InterPro"/>
</dbReference>
<accession>R7W453</accession>
<protein>
    <submittedName>
        <fullName evidence="13">Cytochrome P450 71C4</fullName>
    </submittedName>
</protein>
<keyword evidence="5" id="KW-0812">Transmembrane</keyword>
<evidence type="ECO:0000256" key="10">
    <source>
        <dbReference type="ARBA" id="ARBA00023033"/>
    </source>
</evidence>
<dbReference type="FunFam" id="1.10.630.10:FF:000055">
    <property type="entry name" value="Cytochrome P450 71A26"/>
    <property type="match status" value="1"/>
</dbReference>
<dbReference type="PROSITE" id="PS00086">
    <property type="entry name" value="CYTOCHROME_P450"/>
    <property type="match status" value="1"/>
</dbReference>
<keyword evidence="10 12" id="KW-0503">Monooxygenase</keyword>
<evidence type="ECO:0000256" key="8">
    <source>
        <dbReference type="ARBA" id="ARBA00023002"/>
    </source>
</evidence>
<reference evidence="13" key="1">
    <citation type="submission" date="2015-06" db="UniProtKB">
        <authorList>
            <consortium name="EnsemblPlants"/>
        </authorList>
    </citation>
    <scope>IDENTIFICATION</scope>
</reference>
<evidence type="ECO:0000256" key="2">
    <source>
        <dbReference type="ARBA" id="ARBA00005179"/>
    </source>
</evidence>
<evidence type="ECO:0000256" key="5">
    <source>
        <dbReference type="ARBA" id="ARBA00022692"/>
    </source>
</evidence>
<dbReference type="InterPro" id="IPR002401">
    <property type="entry name" value="Cyt_P450_E_grp-I"/>
</dbReference>
<evidence type="ECO:0000256" key="11">
    <source>
        <dbReference type="PIRSR" id="PIRSR602401-1"/>
    </source>
</evidence>
<keyword evidence="6 11" id="KW-0479">Metal-binding</keyword>
<comment type="cofactor">
    <cofactor evidence="1 11">
        <name>heme</name>
        <dbReference type="ChEBI" id="CHEBI:30413"/>
    </cofactor>
</comment>
<dbReference type="Pfam" id="PF00067">
    <property type="entry name" value="p450"/>
    <property type="match status" value="1"/>
</dbReference>
<sequence length="530" mass="59954">MGRDALPCNYTVNGHDYIMGYYLADRAARKDVEGSFRVLPLRWAIVHEATNRWEPETLWEVMTCSKIMHNILWGMRLTMLAIPLIFRGLRKHGPDVMLLHLGAVPTLVVSSPRAAEAVLRTNDHVLASRPHSVVTDILMYGSSDVAFAPYGQGWRQARKLLTNHMLSVRKVQSFRSAVMEEVSMVMAKINEAAAVGSVVDMSELLKTFTYDMACRIVSGEFFLKEGRSKLFQDLTNDTSLLLGGFKVEEYFPTLSRVELLKRTVHAKAERLRRRWADLLDKVIVSHENKDKSALDNQGGNFVDILLSIQLENGLTREQMKALLTDVFFGSTDTSSNTLEFTMAELMRRPRLIGKLQDEVRSIVPQGQEIVSEADMNNMTYLRAVIKESLRLHPVAPLLAPHLAMADCSIDGYMIPATHVFVNVWAIGRDSSSWEDSEEFIPERFIEEGSDVHVNFIGSNFKLLPFGAGRRICPGINLGITIVELMLANLMYHFDWELPKGNERKDIDMTEVFGLTVRLKEKLLLVPKSRI</sequence>
<dbReference type="PANTHER" id="PTHR47955">
    <property type="entry name" value="CYTOCHROME P450 FAMILY 71 PROTEIN"/>
    <property type="match status" value="1"/>
</dbReference>
<dbReference type="PRINTS" id="PR00385">
    <property type="entry name" value="P450"/>
</dbReference>
<dbReference type="InterPro" id="IPR017972">
    <property type="entry name" value="Cyt_P450_CS"/>
</dbReference>
<name>R7W453_AEGTA</name>
<dbReference type="Gene3D" id="1.10.630.10">
    <property type="entry name" value="Cytochrome P450"/>
    <property type="match status" value="1"/>
</dbReference>
<evidence type="ECO:0000313" key="13">
    <source>
        <dbReference type="EnsemblPlants" id="EMT14946"/>
    </source>
</evidence>
<feature type="binding site" description="axial binding residue" evidence="11">
    <location>
        <position position="472"/>
    </location>
    <ligand>
        <name>heme</name>
        <dbReference type="ChEBI" id="CHEBI:30413"/>
    </ligand>
    <ligandPart>
        <name>Fe</name>
        <dbReference type="ChEBI" id="CHEBI:18248"/>
    </ligandPart>
</feature>
<dbReference type="InterPro" id="IPR006912">
    <property type="entry name" value="Harbinger_derived_prot"/>
</dbReference>
<keyword evidence="7" id="KW-1133">Transmembrane helix</keyword>
<keyword evidence="9 11" id="KW-0408">Iron</keyword>
<dbReference type="AlphaFoldDB" id="R7W453"/>
<dbReference type="GO" id="GO:0005506">
    <property type="term" value="F:iron ion binding"/>
    <property type="evidence" value="ECO:0007669"/>
    <property type="project" value="InterPro"/>
</dbReference>
<keyword evidence="4 11" id="KW-0349">Heme</keyword>
<dbReference type="GO" id="GO:0004497">
    <property type="term" value="F:monooxygenase activity"/>
    <property type="evidence" value="ECO:0007669"/>
    <property type="project" value="UniProtKB-KW"/>
</dbReference>
<dbReference type="InterPro" id="IPR036396">
    <property type="entry name" value="Cyt_P450_sf"/>
</dbReference>
<dbReference type="GO" id="GO:0020037">
    <property type="term" value="F:heme binding"/>
    <property type="evidence" value="ECO:0007669"/>
    <property type="project" value="InterPro"/>
</dbReference>
<evidence type="ECO:0000256" key="1">
    <source>
        <dbReference type="ARBA" id="ARBA00001971"/>
    </source>
</evidence>
<dbReference type="PRINTS" id="PR00463">
    <property type="entry name" value="EP450I"/>
</dbReference>
<dbReference type="EnsemblPlants" id="EMT14946">
    <property type="protein sequence ID" value="EMT14946"/>
    <property type="gene ID" value="F775_19738"/>
</dbReference>
<evidence type="ECO:0000256" key="7">
    <source>
        <dbReference type="ARBA" id="ARBA00022989"/>
    </source>
</evidence>
<evidence type="ECO:0000256" key="12">
    <source>
        <dbReference type="RuleBase" id="RU000461"/>
    </source>
</evidence>
<evidence type="ECO:0000256" key="4">
    <source>
        <dbReference type="ARBA" id="ARBA00022617"/>
    </source>
</evidence>
<keyword evidence="7" id="KW-0472">Membrane</keyword>